<evidence type="ECO:0000259" key="12">
    <source>
        <dbReference type="PROSITE" id="PS50089"/>
    </source>
</evidence>
<keyword evidence="4 9" id="KW-0863">Zinc-finger</keyword>
<dbReference type="EMBL" id="CAVP010058921">
    <property type="protein sequence ID" value="CDL95327.1"/>
    <property type="molecule type" value="Genomic_DNA"/>
</dbReference>
<dbReference type="SUPFAM" id="SSF57850">
    <property type="entry name" value="RING/U-box"/>
    <property type="match status" value="1"/>
</dbReference>
<reference evidence="13" key="2">
    <citation type="submission" date="2013-05" db="EMBL/GenBank/DDBJ databases">
        <title>The genome and transcriptome of Haemonchus contortus: a key model parasite for drug and vaccine discovery.</title>
        <authorList>
            <person name="Laing R."/>
            <person name="Kikuchi T."/>
            <person name="Martinelli A."/>
            <person name="Tsai I.J."/>
            <person name="Beech R.N."/>
            <person name="Redman E."/>
            <person name="Holroyd N."/>
            <person name="Bartley D.J."/>
            <person name="Beasley H."/>
            <person name="Britton C."/>
            <person name="Curran D."/>
            <person name="Devaney E."/>
            <person name="Gilabert A."/>
            <person name="Jackson F."/>
            <person name="Hunt M."/>
            <person name="Johnston S."/>
            <person name="Kryukov I."/>
            <person name="Li K."/>
            <person name="Morrison A.A."/>
            <person name="Reid A.J."/>
            <person name="Sargison N."/>
            <person name="Saunders G."/>
            <person name="Wasmuth J.D."/>
            <person name="Wolstenholme A."/>
            <person name="Berriman M."/>
            <person name="Gilleard J.S."/>
            <person name="Cotton J.A."/>
        </authorList>
    </citation>
    <scope>NUCLEOTIDE SEQUENCE [LARGE SCALE GENOMIC DNA]</scope>
    <source>
        <strain evidence="13">ISE/inbred ISE</strain>
    </source>
</reference>
<dbReference type="InterPro" id="IPR001841">
    <property type="entry name" value="Znf_RING"/>
</dbReference>
<evidence type="ECO:0000256" key="11">
    <source>
        <dbReference type="SAM" id="Phobius"/>
    </source>
</evidence>
<gene>
    <name evidence="13" type="ORF">HCOI_01438400</name>
</gene>
<dbReference type="GO" id="GO:0008270">
    <property type="term" value="F:zinc ion binding"/>
    <property type="evidence" value="ECO:0007669"/>
    <property type="project" value="UniProtKB-KW"/>
</dbReference>
<dbReference type="AlphaFoldDB" id="W6NT76"/>
<dbReference type="PROSITE" id="PS00518">
    <property type="entry name" value="ZF_RING_1"/>
    <property type="match status" value="1"/>
</dbReference>
<dbReference type="GO" id="GO:0016020">
    <property type="term" value="C:membrane"/>
    <property type="evidence" value="ECO:0007669"/>
    <property type="project" value="UniProtKB-SubCell"/>
</dbReference>
<dbReference type="Gene3D" id="3.30.40.10">
    <property type="entry name" value="Zinc/RING finger domain, C3HC4 (zinc finger)"/>
    <property type="match status" value="1"/>
</dbReference>
<dbReference type="InterPro" id="IPR044235">
    <property type="entry name" value="RNFT1/2"/>
</dbReference>
<dbReference type="InterPro" id="IPR017907">
    <property type="entry name" value="Znf_RING_CS"/>
</dbReference>
<feature type="domain" description="RING-type" evidence="12">
    <location>
        <begin position="328"/>
        <end position="366"/>
    </location>
</feature>
<feature type="transmembrane region" description="Helical" evidence="11">
    <location>
        <begin position="159"/>
        <end position="179"/>
    </location>
</feature>
<feature type="region of interest" description="Disordered" evidence="10">
    <location>
        <begin position="1"/>
        <end position="75"/>
    </location>
</feature>
<evidence type="ECO:0000256" key="7">
    <source>
        <dbReference type="ARBA" id="ARBA00022989"/>
    </source>
</evidence>
<protein>
    <submittedName>
        <fullName evidence="13">Zinc finger domain containing protein</fullName>
    </submittedName>
</protein>
<dbReference type="PANTHER" id="PTHR15860">
    <property type="entry name" value="UNCHARACTERIZED RING FINGER-CONTAINING PROTEIN"/>
    <property type="match status" value="1"/>
</dbReference>
<keyword evidence="3" id="KW-0479">Metal-binding</keyword>
<feature type="non-terminal residue" evidence="13">
    <location>
        <position position="395"/>
    </location>
</feature>
<keyword evidence="6" id="KW-0862">Zinc</keyword>
<evidence type="ECO:0000256" key="6">
    <source>
        <dbReference type="ARBA" id="ARBA00022833"/>
    </source>
</evidence>
<evidence type="ECO:0000256" key="3">
    <source>
        <dbReference type="ARBA" id="ARBA00022723"/>
    </source>
</evidence>
<comment type="subcellular location">
    <subcellularLocation>
        <location evidence="1">Membrane</location>
        <topology evidence="1">Multi-pass membrane protein</topology>
    </subcellularLocation>
</comment>
<feature type="transmembrane region" description="Helical" evidence="11">
    <location>
        <begin position="191"/>
        <end position="210"/>
    </location>
</feature>
<dbReference type="OrthoDB" id="9049620at2759"/>
<dbReference type="Pfam" id="PF13639">
    <property type="entry name" value="zf-RING_2"/>
    <property type="match status" value="1"/>
</dbReference>
<organism evidence="13">
    <name type="scientific">Haemonchus contortus</name>
    <name type="common">Barber pole worm</name>
    <dbReference type="NCBI Taxonomy" id="6289"/>
    <lineage>
        <taxon>Eukaryota</taxon>
        <taxon>Metazoa</taxon>
        <taxon>Ecdysozoa</taxon>
        <taxon>Nematoda</taxon>
        <taxon>Chromadorea</taxon>
        <taxon>Rhabditida</taxon>
        <taxon>Rhabditina</taxon>
        <taxon>Rhabditomorpha</taxon>
        <taxon>Strongyloidea</taxon>
        <taxon>Trichostrongylidae</taxon>
        <taxon>Haemonchus</taxon>
    </lineage>
</organism>
<evidence type="ECO:0000313" key="13">
    <source>
        <dbReference type="EMBL" id="CDL95327.1"/>
    </source>
</evidence>
<dbReference type="PANTHER" id="PTHR15860:SF0">
    <property type="entry name" value="LP20373P"/>
    <property type="match status" value="1"/>
</dbReference>
<evidence type="ECO:0000256" key="10">
    <source>
        <dbReference type="SAM" id="MobiDB-lite"/>
    </source>
</evidence>
<name>W6NT76_HAECO</name>
<keyword evidence="8 11" id="KW-0472">Membrane</keyword>
<evidence type="ECO:0000256" key="9">
    <source>
        <dbReference type="PROSITE-ProRule" id="PRU00175"/>
    </source>
</evidence>
<comment type="caution">
    <text evidence="13">The sequence shown here is derived from an EMBL/GenBank/DDBJ whole genome shotgun (WGS) entry which is preliminary data.</text>
</comment>
<dbReference type="GO" id="GO:1904294">
    <property type="term" value="P:positive regulation of ERAD pathway"/>
    <property type="evidence" value="ECO:0007669"/>
    <property type="project" value="InterPro"/>
</dbReference>
<evidence type="ECO:0000256" key="1">
    <source>
        <dbReference type="ARBA" id="ARBA00004141"/>
    </source>
</evidence>
<keyword evidence="7 11" id="KW-1133">Transmembrane helix</keyword>
<accession>W6NT76</accession>
<dbReference type="GO" id="GO:0061630">
    <property type="term" value="F:ubiquitin protein ligase activity"/>
    <property type="evidence" value="ECO:0007669"/>
    <property type="project" value="InterPro"/>
</dbReference>
<dbReference type="InterPro" id="IPR013083">
    <property type="entry name" value="Znf_RING/FYVE/PHD"/>
</dbReference>
<proteinExistence type="predicted"/>
<dbReference type="SMART" id="SM00184">
    <property type="entry name" value="RING"/>
    <property type="match status" value="1"/>
</dbReference>
<evidence type="ECO:0000256" key="8">
    <source>
        <dbReference type="ARBA" id="ARBA00023136"/>
    </source>
</evidence>
<feature type="compositionally biased region" description="Polar residues" evidence="10">
    <location>
        <begin position="13"/>
        <end position="22"/>
    </location>
</feature>
<keyword evidence="2 11" id="KW-0812">Transmembrane</keyword>
<evidence type="ECO:0000256" key="4">
    <source>
        <dbReference type="ARBA" id="ARBA00022771"/>
    </source>
</evidence>
<sequence>MDNGQEYCEPSQRMENASSRAFTNRDRTTNAPDVRISVEDWGGFPSSSNSVPQENGGYYSSDAGGRRSSTGRPASSVIEAADRLRGEYARLQQTIHENQEAQSLCTMVTATIPFVFVFVLKMVFDNFFSILRIVIALGGFLAVDSRVQELFTAGHSASSIRITAVIIFLVLFYFTSGICSHDDEFNMRNVLLLKYAGVVYHGFFFTVYVLTLSDTFIKMVVSGAKLIVSLSGISMSMKRKINQLIEYLSQTYRCVVPVPQWLNYFIGKELSNFALYANGLLFTLYGIIKARELWGLFLTTFECASRIVRPTRHGNFPTADEVDQQGMCSVCHGEFSSPIKLVCSHIFCSACIERWLECENTCPNCRAVVEKKDNSWKDDDVILSITICSSALSSF</sequence>
<reference evidence="13" key="1">
    <citation type="submission" date="2013-03" db="EMBL/GenBank/DDBJ databases">
        <authorList>
            <person name="Aslett M."/>
        </authorList>
    </citation>
    <scope>NUCLEOTIDE SEQUENCE [LARGE SCALE GENOMIC DNA]</scope>
    <source>
        <strain evidence="13">ISE/inbred ISE</strain>
    </source>
</reference>
<evidence type="ECO:0000256" key="2">
    <source>
        <dbReference type="ARBA" id="ARBA00022692"/>
    </source>
</evidence>
<keyword evidence="5" id="KW-0833">Ubl conjugation pathway</keyword>
<evidence type="ECO:0000256" key="5">
    <source>
        <dbReference type="ARBA" id="ARBA00022786"/>
    </source>
</evidence>
<dbReference type="PROSITE" id="PS50089">
    <property type="entry name" value="ZF_RING_2"/>
    <property type="match status" value="1"/>
</dbReference>